<organism evidence="3">
    <name type="scientific">Tuwongella immobilis</name>
    <dbReference type="NCBI Taxonomy" id="692036"/>
    <lineage>
        <taxon>Bacteria</taxon>
        <taxon>Pseudomonadati</taxon>
        <taxon>Planctomycetota</taxon>
        <taxon>Planctomycetia</taxon>
        <taxon>Gemmatales</taxon>
        <taxon>Gemmataceae</taxon>
        <taxon>Tuwongella</taxon>
    </lineage>
</organism>
<accession>A0A6C2YJ45</accession>
<name>A0A6C2YJ45_9BACT</name>
<dbReference type="Gene3D" id="3.30.70.1380">
    <property type="entry name" value="Transcriptional regulatory protein pf0864 domain like"/>
    <property type="match status" value="1"/>
</dbReference>
<dbReference type="GO" id="GO:0016151">
    <property type="term" value="F:nickel cation binding"/>
    <property type="evidence" value="ECO:0007669"/>
    <property type="project" value="UniProtKB-UniRule"/>
</dbReference>
<dbReference type="NCBIfam" id="TIGR00299">
    <property type="entry name" value="nickel pincer cofactor biosynthesis protein LarC"/>
    <property type="match status" value="1"/>
</dbReference>
<dbReference type="PANTHER" id="PTHR36566:SF1">
    <property type="entry name" value="PYRIDINIUM-3,5-BISTHIOCARBOXYLIC ACID MONONUCLEOTIDE NICKEL INSERTION PROTEIN"/>
    <property type="match status" value="1"/>
</dbReference>
<evidence type="ECO:0000256" key="2">
    <source>
        <dbReference type="HAMAP-Rule" id="MF_01074"/>
    </source>
</evidence>
<keyword evidence="1 2" id="KW-0533">Nickel</keyword>
<keyword evidence="2" id="KW-0456">Lyase</keyword>
<dbReference type="KEGG" id="tim:GMBLW1_25760"/>
<sequence>MRVAHFDCFSGISGDMTLGALIDAGVPSEIIADGLASLGLPIRMTVERQKRNGLVGTRVLIVAPDEESHRYLPDIEAILSKGKLTEAQFQLAMRIFRRLGEAEAAAHGVPIEKVHFHEVGALDSIADIAGAAIGLDWLKIDRFTSRSVPPGSGTVKCAHGIMPIPTPATARLLVGVPMATSVVKGELTTPTGAAILTTVVSQYTDSPQMTIDAIGYGAGYKDFWEQPNLLRLLIGTAPDHSPGESPEQDRIWLLETNLDDLPAEILSYCSDRLFQAGAVDVFSTPITMKKSRPGILFSVLVPPQAVAACETILFEETGTFGIRRVPVERTILQREIVTVQTPYGPLTAKRGFRSNGFSILTPEFESAAQLAQQHQVPLRLIYQSLPRE</sequence>
<protein>
    <recommendedName>
        <fullName evidence="2">Putative nickel insertion protein</fullName>
    </recommendedName>
</protein>
<dbReference type="Pfam" id="PF01969">
    <property type="entry name" value="Ni_insertion"/>
    <property type="match status" value="1"/>
</dbReference>
<dbReference type="InterPro" id="IPR002822">
    <property type="entry name" value="Ni_insertion"/>
</dbReference>
<dbReference type="InParanoid" id="A0A6C2YJ45"/>
<dbReference type="EMBL" id="LR586016">
    <property type="protein sequence ID" value="VIP01384.1"/>
    <property type="molecule type" value="Genomic_DNA"/>
</dbReference>
<dbReference type="RefSeq" id="WP_162656596.1">
    <property type="nucleotide sequence ID" value="NZ_LR593887.1"/>
</dbReference>
<gene>
    <name evidence="3" type="ORF">GMBLW1_25760</name>
</gene>
<dbReference type="AlphaFoldDB" id="A0A6C2YJ45"/>
<dbReference type="GO" id="GO:0016829">
    <property type="term" value="F:lyase activity"/>
    <property type="evidence" value="ECO:0007669"/>
    <property type="project" value="UniProtKB-UniRule"/>
</dbReference>
<proteinExistence type="inferred from homology"/>
<dbReference type="PANTHER" id="PTHR36566">
    <property type="entry name" value="NICKEL INSERTION PROTEIN-RELATED"/>
    <property type="match status" value="1"/>
</dbReference>
<keyword evidence="4" id="KW-1185">Reference proteome</keyword>
<dbReference type="EMBL" id="LR593887">
    <property type="protein sequence ID" value="VTR98245.1"/>
    <property type="molecule type" value="Genomic_DNA"/>
</dbReference>
<dbReference type="HAMAP" id="MF_01074">
    <property type="entry name" value="LarC"/>
    <property type="match status" value="1"/>
</dbReference>
<comment type="similarity">
    <text evidence="2">Belongs to the LarC family.</text>
</comment>
<reference evidence="3" key="1">
    <citation type="submission" date="2019-04" db="EMBL/GenBank/DDBJ databases">
        <authorList>
            <consortium name="Science for Life Laboratories"/>
        </authorList>
    </citation>
    <scope>NUCLEOTIDE SEQUENCE</scope>
    <source>
        <strain evidence="3">MBLW1</strain>
    </source>
</reference>
<dbReference type="Proteomes" id="UP000464378">
    <property type="component" value="Chromosome"/>
</dbReference>
<evidence type="ECO:0000313" key="3">
    <source>
        <dbReference type="EMBL" id="VIP01384.1"/>
    </source>
</evidence>
<evidence type="ECO:0000256" key="1">
    <source>
        <dbReference type="ARBA" id="ARBA00022596"/>
    </source>
</evidence>
<evidence type="ECO:0000313" key="4">
    <source>
        <dbReference type="Proteomes" id="UP000464378"/>
    </source>
</evidence>